<accession>A0A2T3N798</accession>
<dbReference type="EMBL" id="PYMB01000018">
    <property type="protein sequence ID" value="PSW08852.1"/>
    <property type="molecule type" value="Genomic_DNA"/>
</dbReference>
<protein>
    <submittedName>
        <fullName evidence="2">Uncharacterized protein</fullName>
    </submittedName>
</protein>
<name>A0A2T3N798_9GAMM</name>
<dbReference type="AlphaFoldDB" id="A0A2T3N798"/>
<feature type="signal peptide" evidence="1">
    <location>
        <begin position="1"/>
        <end position="18"/>
    </location>
</feature>
<gene>
    <name evidence="2" type="ORF">C9J01_22410</name>
</gene>
<feature type="chain" id="PRO_5015588401" evidence="1">
    <location>
        <begin position="19"/>
        <end position="88"/>
    </location>
</feature>
<dbReference type="RefSeq" id="WP_107300365.1">
    <property type="nucleotide sequence ID" value="NZ_PYMB01000018.1"/>
</dbReference>
<evidence type="ECO:0000313" key="3">
    <source>
        <dbReference type="Proteomes" id="UP000241346"/>
    </source>
</evidence>
<organism evidence="2 3">
    <name type="scientific">Photobacterium rosenbergii</name>
    <dbReference type="NCBI Taxonomy" id="294936"/>
    <lineage>
        <taxon>Bacteria</taxon>
        <taxon>Pseudomonadati</taxon>
        <taxon>Pseudomonadota</taxon>
        <taxon>Gammaproteobacteria</taxon>
        <taxon>Vibrionales</taxon>
        <taxon>Vibrionaceae</taxon>
        <taxon>Photobacterium</taxon>
    </lineage>
</organism>
<proteinExistence type="predicted"/>
<reference evidence="2 3" key="1">
    <citation type="submission" date="2018-03" db="EMBL/GenBank/DDBJ databases">
        <title>Whole genome sequencing of Histamine producing bacteria.</title>
        <authorList>
            <person name="Butler K."/>
        </authorList>
    </citation>
    <scope>NUCLEOTIDE SEQUENCE [LARGE SCALE GENOMIC DNA]</scope>
    <source>
        <strain evidence="2 3">DSM 19138</strain>
    </source>
</reference>
<dbReference type="Proteomes" id="UP000241346">
    <property type="component" value="Unassembled WGS sequence"/>
</dbReference>
<evidence type="ECO:0000256" key="1">
    <source>
        <dbReference type="SAM" id="SignalP"/>
    </source>
</evidence>
<dbReference type="OrthoDB" id="5828077at2"/>
<sequence length="88" mass="9635">MKRAMMIVGLMVSATAMAVPDYQSCTQDDSSDVCQAYLAGLNQGKSAAETTAMVENDSPFRSRALEQRVGERYRKMSVMDQKTASTSE</sequence>
<comment type="caution">
    <text evidence="2">The sequence shown here is derived from an EMBL/GenBank/DDBJ whole genome shotgun (WGS) entry which is preliminary data.</text>
</comment>
<evidence type="ECO:0000313" key="2">
    <source>
        <dbReference type="EMBL" id="PSW08852.1"/>
    </source>
</evidence>
<keyword evidence="1" id="KW-0732">Signal</keyword>